<dbReference type="WBParaSite" id="ES5_v2.g11519.t1">
    <property type="protein sequence ID" value="ES5_v2.g11519.t1"/>
    <property type="gene ID" value="ES5_v2.g11519"/>
</dbReference>
<organism evidence="1 2">
    <name type="scientific">Panagrolaimus sp. ES5</name>
    <dbReference type="NCBI Taxonomy" id="591445"/>
    <lineage>
        <taxon>Eukaryota</taxon>
        <taxon>Metazoa</taxon>
        <taxon>Ecdysozoa</taxon>
        <taxon>Nematoda</taxon>
        <taxon>Chromadorea</taxon>
        <taxon>Rhabditida</taxon>
        <taxon>Tylenchina</taxon>
        <taxon>Panagrolaimomorpha</taxon>
        <taxon>Panagrolaimoidea</taxon>
        <taxon>Panagrolaimidae</taxon>
        <taxon>Panagrolaimus</taxon>
    </lineage>
</organism>
<evidence type="ECO:0000313" key="2">
    <source>
        <dbReference type="WBParaSite" id="ES5_v2.g11519.t1"/>
    </source>
</evidence>
<protein>
    <submittedName>
        <fullName evidence="2">C2H2-type domain-containing protein</fullName>
    </submittedName>
</protein>
<accession>A0AC34F3A2</accession>
<sequence>MATKDEYLSDKLNIDFGVTSRGQYRNLNLYLNYQRLHHETHLKRIAAVITLSDFTESTDLKAKKDSYSWNKSSKHLSTSFLNFHQKSEEQHEFKESKNTNKSTLSLHIAAYENLVEDDKDDSKRKKKRVDKTSKLVFTGSSSFITHSFEFPRQQEEDRSNYPEVMQFKASQRLRNPNEENFNVNESNNTISSSLLRQPNRTQITKIMNIENGVPYSSTQIYNPFYPFSAPQTLPFFNNINNGKDNGTAKICVACAEGMYCAVAASLIVFSTAFHDPNPQRTSMYGNGSDKSGESNESPISNESIIRREIQNEIAAANAAASAASSMLTIPEHHEEIFPKREPFTVATEHHHYHQHQYQGGVEKKRRERKPQKNKIVPNLDENGIRKRYSRFRSKNHVCDFCNKSFTLKQNVQTHMSLYHMCSDPVQRTLAVRKTIKKREAMDQQ</sequence>
<reference evidence="2" key="1">
    <citation type="submission" date="2022-11" db="UniProtKB">
        <authorList>
            <consortium name="WormBaseParasite"/>
        </authorList>
    </citation>
    <scope>IDENTIFICATION</scope>
</reference>
<proteinExistence type="predicted"/>
<dbReference type="Proteomes" id="UP000887579">
    <property type="component" value="Unplaced"/>
</dbReference>
<evidence type="ECO:0000313" key="1">
    <source>
        <dbReference type="Proteomes" id="UP000887579"/>
    </source>
</evidence>
<name>A0AC34F3A2_9BILA</name>